<protein>
    <submittedName>
        <fullName evidence="1">Uncharacterized protein</fullName>
    </submittedName>
</protein>
<reference evidence="1 2" key="1">
    <citation type="journal article" date="2021" name="Elife">
        <title>Chloroplast acquisition without the gene transfer in kleptoplastic sea slugs, Plakobranchus ocellatus.</title>
        <authorList>
            <person name="Maeda T."/>
            <person name="Takahashi S."/>
            <person name="Yoshida T."/>
            <person name="Shimamura S."/>
            <person name="Takaki Y."/>
            <person name="Nagai Y."/>
            <person name="Toyoda A."/>
            <person name="Suzuki Y."/>
            <person name="Arimoto A."/>
            <person name="Ishii H."/>
            <person name="Satoh N."/>
            <person name="Nishiyama T."/>
            <person name="Hasebe M."/>
            <person name="Maruyama T."/>
            <person name="Minagawa J."/>
            <person name="Obokata J."/>
            <person name="Shigenobu S."/>
        </authorList>
    </citation>
    <scope>NUCLEOTIDE SEQUENCE [LARGE SCALE GENOMIC DNA]</scope>
</reference>
<evidence type="ECO:0000313" key="2">
    <source>
        <dbReference type="Proteomes" id="UP000735302"/>
    </source>
</evidence>
<dbReference type="EMBL" id="BLXT01001860">
    <property type="protein sequence ID" value="GFN88562.1"/>
    <property type="molecule type" value="Genomic_DNA"/>
</dbReference>
<keyword evidence="2" id="KW-1185">Reference proteome</keyword>
<dbReference type="AlphaFoldDB" id="A0AAV3Z1B4"/>
<sequence>MVIKILLAFENFEYSDVRLVLLLLLMRGVWEGKGNMLEESFTSENYACAWLDVRMTSSLALYYYQLFNTTGAATSKIELIVIW</sequence>
<accession>A0AAV3Z1B4</accession>
<name>A0AAV3Z1B4_9GAST</name>
<dbReference type="Proteomes" id="UP000735302">
    <property type="component" value="Unassembled WGS sequence"/>
</dbReference>
<organism evidence="1 2">
    <name type="scientific">Plakobranchus ocellatus</name>
    <dbReference type="NCBI Taxonomy" id="259542"/>
    <lineage>
        <taxon>Eukaryota</taxon>
        <taxon>Metazoa</taxon>
        <taxon>Spiralia</taxon>
        <taxon>Lophotrochozoa</taxon>
        <taxon>Mollusca</taxon>
        <taxon>Gastropoda</taxon>
        <taxon>Heterobranchia</taxon>
        <taxon>Euthyneura</taxon>
        <taxon>Panpulmonata</taxon>
        <taxon>Sacoglossa</taxon>
        <taxon>Placobranchoidea</taxon>
        <taxon>Plakobranchidae</taxon>
        <taxon>Plakobranchus</taxon>
    </lineage>
</organism>
<evidence type="ECO:0000313" key="1">
    <source>
        <dbReference type="EMBL" id="GFN88562.1"/>
    </source>
</evidence>
<gene>
    <name evidence="1" type="ORF">PoB_001506800</name>
</gene>
<proteinExistence type="predicted"/>
<comment type="caution">
    <text evidence="1">The sequence shown here is derived from an EMBL/GenBank/DDBJ whole genome shotgun (WGS) entry which is preliminary data.</text>
</comment>